<evidence type="ECO:0000313" key="2">
    <source>
        <dbReference type="EMBL" id="KAH8703355.1"/>
    </source>
</evidence>
<dbReference type="GeneID" id="70250051"/>
<comment type="pathway">
    <text evidence="1">Secondary metabolite biosynthesis.</text>
</comment>
<dbReference type="PANTHER" id="PTHR39598">
    <property type="entry name" value="AUSTINOL SYNTHESIS PROTEIN F-RELATED"/>
    <property type="match status" value="1"/>
</dbReference>
<evidence type="ECO:0008006" key="4">
    <source>
        <dbReference type="Google" id="ProtNLM"/>
    </source>
</evidence>
<evidence type="ECO:0000313" key="3">
    <source>
        <dbReference type="Proteomes" id="UP001201262"/>
    </source>
</evidence>
<comment type="caution">
    <text evidence="2">The sequence shown here is derived from an EMBL/GenBank/DDBJ whole genome shotgun (WGS) entry which is preliminary data.</text>
</comment>
<sequence length="146" mass="16506">MPAAACVQAATLQRFLNAWANWDAQEHLSIFTDDFSQRTLPARLGIPTRSREQVEHTLPILISTVKSYHLTVNHIVHDIERNKAAIYALSKGELPWGPWEMEYSVFITFSEAGDQVAALEEMMDSAVLQEFAPKFAQHMHAKEIPS</sequence>
<dbReference type="Gene3D" id="3.10.450.50">
    <property type="match status" value="1"/>
</dbReference>
<protein>
    <recommendedName>
        <fullName evidence="4">SnoaL-like domain-containing protein</fullName>
    </recommendedName>
</protein>
<reference evidence="2" key="1">
    <citation type="submission" date="2021-12" db="EMBL/GenBank/DDBJ databases">
        <title>Convergent genome expansion in fungi linked to evolution of root-endophyte symbiosis.</title>
        <authorList>
            <consortium name="DOE Joint Genome Institute"/>
            <person name="Ke Y.-H."/>
            <person name="Bonito G."/>
            <person name="Liao H.-L."/>
            <person name="Looney B."/>
            <person name="Rojas-Flechas A."/>
            <person name="Nash J."/>
            <person name="Hameed K."/>
            <person name="Schadt C."/>
            <person name="Martin F."/>
            <person name="Crous P.W."/>
            <person name="Miettinen O."/>
            <person name="Magnuson J.K."/>
            <person name="Labbe J."/>
            <person name="Jacobson D."/>
            <person name="Doktycz M.J."/>
            <person name="Veneault-Fourrey C."/>
            <person name="Kuo A."/>
            <person name="Mondo S."/>
            <person name="Calhoun S."/>
            <person name="Riley R."/>
            <person name="Ohm R."/>
            <person name="LaButti K."/>
            <person name="Andreopoulos B."/>
            <person name="Pangilinan J."/>
            <person name="Nolan M."/>
            <person name="Tritt A."/>
            <person name="Clum A."/>
            <person name="Lipzen A."/>
            <person name="Daum C."/>
            <person name="Barry K."/>
            <person name="Grigoriev I.V."/>
            <person name="Vilgalys R."/>
        </authorList>
    </citation>
    <scope>NUCLEOTIDE SEQUENCE</scope>
    <source>
        <strain evidence="2">PMI_201</strain>
    </source>
</reference>
<dbReference type="AlphaFoldDB" id="A0AAD4Q4T9"/>
<accession>A0AAD4Q4T9</accession>
<evidence type="ECO:0000256" key="1">
    <source>
        <dbReference type="ARBA" id="ARBA00005179"/>
    </source>
</evidence>
<organism evidence="2 3">
    <name type="scientific">Talaromyces proteolyticus</name>
    <dbReference type="NCBI Taxonomy" id="1131652"/>
    <lineage>
        <taxon>Eukaryota</taxon>
        <taxon>Fungi</taxon>
        <taxon>Dikarya</taxon>
        <taxon>Ascomycota</taxon>
        <taxon>Pezizomycotina</taxon>
        <taxon>Eurotiomycetes</taxon>
        <taxon>Eurotiomycetidae</taxon>
        <taxon>Eurotiales</taxon>
        <taxon>Trichocomaceae</taxon>
        <taxon>Talaromyces</taxon>
        <taxon>Talaromyces sect. Bacilispori</taxon>
    </lineage>
</organism>
<dbReference type="Proteomes" id="UP001201262">
    <property type="component" value="Unassembled WGS sequence"/>
</dbReference>
<keyword evidence="3" id="KW-1185">Reference proteome</keyword>
<dbReference type="RefSeq" id="XP_046076373.1">
    <property type="nucleotide sequence ID" value="XM_046219764.1"/>
</dbReference>
<gene>
    <name evidence="2" type="ORF">BGW36DRAFT_422918</name>
</gene>
<dbReference type="PANTHER" id="PTHR39598:SF1">
    <property type="entry name" value="AUSTINOID BIOSYNTHESIS CLUSTERS PROTEIN F-RELATED"/>
    <property type="match status" value="1"/>
</dbReference>
<dbReference type="InterPro" id="IPR032710">
    <property type="entry name" value="NTF2-like_dom_sf"/>
</dbReference>
<proteinExistence type="predicted"/>
<dbReference type="EMBL" id="JAJTJA010000002">
    <property type="protein sequence ID" value="KAH8703355.1"/>
    <property type="molecule type" value="Genomic_DNA"/>
</dbReference>
<name>A0AAD4Q4T9_9EURO</name>
<dbReference type="InterPro" id="IPR050977">
    <property type="entry name" value="Fungal_Meroterpenoid_Isomerase"/>
</dbReference>
<dbReference type="SUPFAM" id="SSF54427">
    <property type="entry name" value="NTF2-like"/>
    <property type="match status" value="1"/>
</dbReference>